<dbReference type="AlphaFoldDB" id="A0A8T2M7U8"/>
<protein>
    <submittedName>
        <fullName evidence="2">Uncharacterized protein</fullName>
    </submittedName>
</protein>
<accession>A0A8T2M7U8</accession>
<dbReference type="EMBL" id="JAICCE010000005">
    <property type="protein sequence ID" value="KAG9277696.1"/>
    <property type="molecule type" value="Genomic_DNA"/>
</dbReference>
<evidence type="ECO:0000313" key="3">
    <source>
        <dbReference type="Proteomes" id="UP000752171"/>
    </source>
</evidence>
<feature type="region of interest" description="Disordered" evidence="1">
    <location>
        <begin position="30"/>
        <end position="58"/>
    </location>
</feature>
<sequence length="293" mass="31982">MYKQANKLPLGAAVAWFHCGCGWRCSERPDNRPPACNNQASLQESGMEGQPSSSSIGNSTKNMVETMAQALVTALSRELSSNLNTSVTTPVRPPCLSANTTVPTTNTTTSLSSNESIASSTSRINQALKRQFPNMFNLKTEAKRGKGRFCSSSRTTSSKHIDLTVYVLPSPSSVTPKASKELELACAGLGKRVVSVPDNFSYKEIVTLLEEEFLKHRPLQGRWMFYKATGGSGQRKLSIIPMDTEGYSGRQLRSVSNSGKNILFLAPLQEEMDTEPLPYDAAEFAKMPKVAFL</sequence>
<reference evidence="2 3" key="1">
    <citation type="submission" date="2021-07" db="EMBL/GenBank/DDBJ databases">
        <authorList>
            <person name="Imarazene B."/>
            <person name="Zahm M."/>
            <person name="Klopp C."/>
            <person name="Cabau C."/>
            <person name="Beille S."/>
            <person name="Jouanno E."/>
            <person name="Castinel A."/>
            <person name="Lluch J."/>
            <person name="Gil L."/>
            <person name="Kuchtly C."/>
            <person name="Lopez Roques C."/>
            <person name="Donnadieu C."/>
            <person name="Parrinello H."/>
            <person name="Journot L."/>
            <person name="Du K."/>
            <person name="Schartl M."/>
            <person name="Retaux S."/>
            <person name="Guiguen Y."/>
        </authorList>
    </citation>
    <scope>NUCLEOTIDE SEQUENCE [LARGE SCALE GENOMIC DNA]</scope>
    <source>
        <strain evidence="2">Pach_M1</strain>
        <tissue evidence="2">Testis</tissue>
    </source>
</reference>
<dbReference type="Proteomes" id="UP000752171">
    <property type="component" value="Unassembled WGS sequence"/>
</dbReference>
<feature type="region of interest" description="Disordered" evidence="1">
    <location>
        <begin position="84"/>
        <end position="113"/>
    </location>
</feature>
<evidence type="ECO:0000313" key="2">
    <source>
        <dbReference type="EMBL" id="KAG9277696.1"/>
    </source>
</evidence>
<organism evidence="2 3">
    <name type="scientific">Astyanax mexicanus</name>
    <name type="common">Blind cave fish</name>
    <name type="synonym">Astyanax fasciatus mexicanus</name>
    <dbReference type="NCBI Taxonomy" id="7994"/>
    <lineage>
        <taxon>Eukaryota</taxon>
        <taxon>Metazoa</taxon>
        <taxon>Chordata</taxon>
        <taxon>Craniata</taxon>
        <taxon>Vertebrata</taxon>
        <taxon>Euteleostomi</taxon>
        <taxon>Actinopterygii</taxon>
        <taxon>Neopterygii</taxon>
        <taxon>Teleostei</taxon>
        <taxon>Ostariophysi</taxon>
        <taxon>Characiformes</taxon>
        <taxon>Characoidei</taxon>
        <taxon>Acestrorhamphidae</taxon>
        <taxon>Acestrorhamphinae</taxon>
        <taxon>Astyanax</taxon>
    </lineage>
</organism>
<name>A0A8T2M7U8_ASTMX</name>
<gene>
    <name evidence="2" type="ORF">AMEX_G7727</name>
</gene>
<comment type="caution">
    <text evidence="2">The sequence shown here is derived from an EMBL/GenBank/DDBJ whole genome shotgun (WGS) entry which is preliminary data.</text>
</comment>
<feature type="compositionally biased region" description="Low complexity" evidence="1">
    <location>
        <begin position="97"/>
        <end position="113"/>
    </location>
</feature>
<proteinExistence type="predicted"/>
<feature type="compositionally biased region" description="Polar residues" evidence="1">
    <location>
        <begin position="36"/>
        <end position="58"/>
    </location>
</feature>
<evidence type="ECO:0000256" key="1">
    <source>
        <dbReference type="SAM" id="MobiDB-lite"/>
    </source>
</evidence>